<comment type="similarity">
    <text evidence="1">Belongs to the ATP-dependent AMP-binding enzyme family.</text>
</comment>
<dbReference type="PANTHER" id="PTHR43201">
    <property type="entry name" value="ACYL-COA SYNTHETASE"/>
    <property type="match status" value="1"/>
</dbReference>
<dbReference type="RefSeq" id="WP_237240768.1">
    <property type="nucleotide sequence ID" value="NZ_JAKKDU010000019.1"/>
</dbReference>
<dbReference type="SUPFAM" id="SSF56801">
    <property type="entry name" value="Acetyl-CoA synthetase-like"/>
    <property type="match status" value="1"/>
</dbReference>
<dbReference type="GO" id="GO:0006631">
    <property type="term" value="P:fatty acid metabolic process"/>
    <property type="evidence" value="ECO:0007669"/>
    <property type="project" value="TreeGrafter"/>
</dbReference>
<gene>
    <name evidence="4" type="ORF">L3X37_13875</name>
</gene>
<comment type="caution">
    <text evidence="4">The sequence shown here is derived from an EMBL/GenBank/DDBJ whole genome shotgun (WGS) entry which is preliminary data.</text>
</comment>
<dbReference type="AlphaFoldDB" id="A0AAE3JLN0"/>
<reference evidence="4" key="1">
    <citation type="submission" date="2022-01" db="EMBL/GenBank/DDBJ databases">
        <title>Draft genome sequence of Sabulilitoribacter arenilitoris KCTC 52401.</title>
        <authorList>
            <person name="Oh J.-S."/>
        </authorList>
    </citation>
    <scope>NUCLEOTIDE SEQUENCE</scope>
    <source>
        <strain evidence="4">HMF6543</strain>
    </source>
</reference>
<evidence type="ECO:0000256" key="1">
    <source>
        <dbReference type="ARBA" id="ARBA00006432"/>
    </source>
</evidence>
<accession>A0AAE3JLN0</accession>
<dbReference type="Pfam" id="PF00501">
    <property type="entry name" value="AMP-binding"/>
    <property type="match status" value="1"/>
</dbReference>
<keyword evidence="5" id="KW-1185">Reference proteome</keyword>
<evidence type="ECO:0000259" key="3">
    <source>
        <dbReference type="Pfam" id="PF00501"/>
    </source>
</evidence>
<evidence type="ECO:0000313" key="5">
    <source>
        <dbReference type="Proteomes" id="UP001199795"/>
    </source>
</evidence>
<dbReference type="EMBL" id="JAKKDU010000019">
    <property type="protein sequence ID" value="MCF7569438.1"/>
    <property type="molecule type" value="Genomic_DNA"/>
</dbReference>
<dbReference type="PANTHER" id="PTHR43201:SF5">
    <property type="entry name" value="MEDIUM-CHAIN ACYL-COA LIGASE ACSF2, MITOCHONDRIAL"/>
    <property type="match status" value="1"/>
</dbReference>
<keyword evidence="2" id="KW-0436">Ligase</keyword>
<protein>
    <submittedName>
        <fullName evidence="4">AMP-binding protein</fullName>
    </submittedName>
</protein>
<dbReference type="InterPro" id="IPR042099">
    <property type="entry name" value="ANL_N_sf"/>
</dbReference>
<dbReference type="Gene3D" id="3.30.300.30">
    <property type="match status" value="1"/>
</dbReference>
<proteinExistence type="inferred from homology"/>
<organism evidence="4 5">
    <name type="scientific">Wocania arenilitoris</name>
    <dbReference type="NCBI Taxonomy" id="2044858"/>
    <lineage>
        <taxon>Bacteria</taxon>
        <taxon>Pseudomonadati</taxon>
        <taxon>Bacteroidota</taxon>
        <taxon>Flavobacteriia</taxon>
        <taxon>Flavobacteriales</taxon>
        <taxon>Flavobacteriaceae</taxon>
        <taxon>Wocania</taxon>
    </lineage>
</organism>
<dbReference type="InterPro" id="IPR000873">
    <property type="entry name" value="AMP-dep_synth/lig_dom"/>
</dbReference>
<evidence type="ECO:0000256" key="2">
    <source>
        <dbReference type="ARBA" id="ARBA00022598"/>
    </source>
</evidence>
<feature type="domain" description="AMP-dependent synthetase/ligase" evidence="3">
    <location>
        <begin position="55"/>
        <end position="203"/>
    </location>
</feature>
<dbReference type="Proteomes" id="UP001199795">
    <property type="component" value="Unassembled WGS sequence"/>
</dbReference>
<dbReference type="GO" id="GO:0031956">
    <property type="term" value="F:medium-chain fatty acid-CoA ligase activity"/>
    <property type="evidence" value="ECO:0007669"/>
    <property type="project" value="TreeGrafter"/>
</dbReference>
<evidence type="ECO:0000313" key="4">
    <source>
        <dbReference type="EMBL" id="MCF7569438.1"/>
    </source>
</evidence>
<sequence length="358" mass="41000">MIPSYNKVHRKFKLEGFHYNFNDLMEVAYSFVKEGYPYQQKLGNFLLDWLDDKDYVIVKTSGSTGRPKKIKIKKQAMVNSAITTGDFFNLTPGKKVLNCLPSNFVAGKMMIVRALVLGLELDMVEPSALPRIDYEKDYDFCAFTPMQLKNFAKYLKSIKTVIVGGGRVSNHIKALIKDKKPQVYETYGMTETVTHIAVKKLNNFKENQTDNYFTTLPNVSISQDKRGCLVIEAPNLSDEKIITNDIVKIHSDNKFEWLGRFDNIINTGGIKVFPEEIEEKLQDSIPEQFFICGVKDDTLGEKVILIIEGQERELNSPVFSTLEKYEVPKEIHFVNTFKETTSGKIHRNKTLKQLKVQN</sequence>
<dbReference type="Gene3D" id="3.40.50.12780">
    <property type="entry name" value="N-terminal domain of ligase-like"/>
    <property type="match status" value="1"/>
</dbReference>
<dbReference type="InterPro" id="IPR045851">
    <property type="entry name" value="AMP-bd_C_sf"/>
</dbReference>
<name>A0AAE3JLN0_9FLAO</name>